<dbReference type="PANTHER" id="PTHR34292">
    <property type="entry name" value="OUTER SPORE WALL PROTEIN LDS1"/>
    <property type="match status" value="1"/>
</dbReference>
<keyword evidence="4 5" id="KW-0472">Membrane</keyword>
<feature type="transmembrane region" description="Helical" evidence="5">
    <location>
        <begin position="234"/>
        <end position="256"/>
    </location>
</feature>
<name>A0A0F4GFX4_9PEZI</name>
<evidence type="ECO:0000256" key="5">
    <source>
        <dbReference type="SAM" id="Phobius"/>
    </source>
</evidence>
<proteinExistence type="predicted"/>
<sequence>MSSSNRKNNVAETVKKTAREELNNATEIARSGVMSGTYLYPIKGIFYLLSNRSLWKPLLSKLIPTAGLGLGITTFMFFFTYLPQLAILFFTSGPLATLTTILLVLSESSTLTMVLSKALLIEDPLIDTFDGTLVARGHTGLVEKERQVKSSGFGDSIQRLGKLASKPFQKFTPSAIVRYVMYLPLNFIPVVGTVMFVGLQGRRYGPSAHDRYFQLKGMNTAQKEEFVEKRTGPYTLFGIPAVLLETIPVAGIFFAFTNACGAALWAADLESNGGTAPGLTQQAKKAK</sequence>
<keyword evidence="2 5" id="KW-0812">Transmembrane</keyword>
<feature type="transmembrane region" description="Helical" evidence="5">
    <location>
        <begin position="179"/>
        <end position="199"/>
    </location>
</feature>
<feature type="transmembrane region" description="Helical" evidence="5">
    <location>
        <begin position="85"/>
        <end position="105"/>
    </location>
</feature>
<evidence type="ECO:0000256" key="2">
    <source>
        <dbReference type="ARBA" id="ARBA00022692"/>
    </source>
</evidence>
<protein>
    <recommendedName>
        <fullName evidence="8">Outer spore wall protein RRT8</fullName>
    </recommendedName>
</protein>
<dbReference type="STRING" id="1047168.A0A0F4GFX4"/>
<evidence type="ECO:0000256" key="3">
    <source>
        <dbReference type="ARBA" id="ARBA00022989"/>
    </source>
</evidence>
<evidence type="ECO:0000313" key="6">
    <source>
        <dbReference type="EMBL" id="KJX95070.1"/>
    </source>
</evidence>
<dbReference type="GO" id="GO:0005811">
    <property type="term" value="C:lipid droplet"/>
    <property type="evidence" value="ECO:0007669"/>
    <property type="project" value="TreeGrafter"/>
</dbReference>
<evidence type="ECO:0000256" key="1">
    <source>
        <dbReference type="ARBA" id="ARBA00004141"/>
    </source>
</evidence>
<dbReference type="GO" id="GO:0005628">
    <property type="term" value="C:prospore membrane"/>
    <property type="evidence" value="ECO:0007669"/>
    <property type="project" value="TreeGrafter"/>
</dbReference>
<comment type="caution">
    <text evidence="6">The sequence shown here is derived from an EMBL/GenBank/DDBJ whole genome shotgun (WGS) entry which is preliminary data.</text>
</comment>
<dbReference type="EMBL" id="LAFY01004094">
    <property type="protein sequence ID" value="KJX95070.1"/>
    <property type="molecule type" value="Genomic_DNA"/>
</dbReference>
<evidence type="ECO:0008006" key="8">
    <source>
        <dbReference type="Google" id="ProtNLM"/>
    </source>
</evidence>
<accession>A0A0F4GFX4</accession>
<comment type="subcellular location">
    <subcellularLocation>
        <location evidence="1">Membrane</location>
        <topology evidence="1">Multi-pass membrane protein</topology>
    </subcellularLocation>
</comment>
<dbReference type="GO" id="GO:0005619">
    <property type="term" value="C:ascospore wall"/>
    <property type="evidence" value="ECO:0007669"/>
    <property type="project" value="TreeGrafter"/>
</dbReference>
<feature type="transmembrane region" description="Helical" evidence="5">
    <location>
        <begin position="58"/>
        <end position="79"/>
    </location>
</feature>
<dbReference type="PANTHER" id="PTHR34292:SF2">
    <property type="entry name" value="OUTER SPORE WALL PROTEIN LDS1"/>
    <property type="match status" value="1"/>
</dbReference>
<dbReference type="InterPro" id="IPR052786">
    <property type="entry name" value="Spore_wall_assembly"/>
</dbReference>
<dbReference type="Proteomes" id="UP000033647">
    <property type="component" value="Unassembled WGS sequence"/>
</dbReference>
<reference evidence="6 7" key="1">
    <citation type="submission" date="2015-03" db="EMBL/GenBank/DDBJ databases">
        <title>RNA-seq based gene annotation and comparative genomics of four Zymoseptoria species reveal species-specific pathogenicity related genes and transposable element activity.</title>
        <authorList>
            <person name="Grandaubert J."/>
            <person name="Bhattacharyya A."/>
            <person name="Stukenbrock E.H."/>
        </authorList>
    </citation>
    <scope>NUCLEOTIDE SEQUENCE [LARGE SCALE GENOMIC DNA]</scope>
    <source>
        <strain evidence="6 7">Zb18110</strain>
    </source>
</reference>
<evidence type="ECO:0000256" key="4">
    <source>
        <dbReference type="ARBA" id="ARBA00023136"/>
    </source>
</evidence>
<dbReference type="InterPro" id="IPR059112">
    <property type="entry name" value="CysZ/EI24"/>
</dbReference>
<dbReference type="OrthoDB" id="10012223at2759"/>
<organism evidence="6 7">
    <name type="scientific">Zymoseptoria brevis</name>
    <dbReference type="NCBI Taxonomy" id="1047168"/>
    <lineage>
        <taxon>Eukaryota</taxon>
        <taxon>Fungi</taxon>
        <taxon>Dikarya</taxon>
        <taxon>Ascomycota</taxon>
        <taxon>Pezizomycotina</taxon>
        <taxon>Dothideomycetes</taxon>
        <taxon>Dothideomycetidae</taxon>
        <taxon>Mycosphaerellales</taxon>
        <taxon>Mycosphaerellaceae</taxon>
        <taxon>Zymoseptoria</taxon>
    </lineage>
</organism>
<evidence type="ECO:0000313" key="7">
    <source>
        <dbReference type="Proteomes" id="UP000033647"/>
    </source>
</evidence>
<dbReference type="AlphaFoldDB" id="A0A0F4GFX4"/>
<keyword evidence="7" id="KW-1185">Reference proteome</keyword>
<gene>
    <name evidence="6" type="ORF">TI39_contig4135g00002</name>
</gene>
<keyword evidence="3 5" id="KW-1133">Transmembrane helix</keyword>
<dbReference type="Pfam" id="PF07264">
    <property type="entry name" value="EI24"/>
    <property type="match status" value="1"/>
</dbReference>